<sequence length="324" mass="37005">MRIGEYGTALATFAGGCFWCMVKPFDELPGIVAIVAGYTGGRTANPTYAEVGTETTGHYEAVQITFQPDILPYERLLDIYWRIIDPTDDGGQFMDRGHSYRSAIFVHDARQRELAEASKRALRKSRRFKRPIVTPILNAGAFYPAEDEHQDYYKTHRRNYNLYVEGSGREAFADRSWRSERDVAELRRVLTEAQFRVTQLNEDEPPFENAYWNNAQQGLYADILSGDALFSSTDRFDSGTGWPSFARPIEEGIVRREAEFRGGHARTIVRSRLSGNYLGTYVQEGPAGSPPYYRVNSAALRFVPLERMRDEGYARFVRLFAKQE</sequence>
<name>A0A6C0G409_9BACL</name>
<dbReference type="SUPFAM" id="SSF51316">
    <property type="entry name" value="Mss4-like"/>
    <property type="match status" value="1"/>
</dbReference>
<dbReference type="Proteomes" id="UP000476064">
    <property type="component" value="Chromosome"/>
</dbReference>
<feature type="domain" description="MsrB" evidence="8">
    <location>
        <begin position="183"/>
        <end position="305"/>
    </location>
</feature>
<dbReference type="InterPro" id="IPR011057">
    <property type="entry name" value="Mss4-like_sf"/>
</dbReference>
<evidence type="ECO:0000256" key="6">
    <source>
        <dbReference type="ARBA" id="ARBA00048782"/>
    </source>
</evidence>
<evidence type="ECO:0000313" key="10">
    <source>
        <dbReference type="Proteomes" id="UP000476064"/>
    </source>
</evidence>
<accession>A0A6C0G409</accession>
<evidence type="ECO:0000256" key="5">
    <source>
        <dbReference type="ARBA" id="ARBA00048488"/>
    </source>
</evidence>
<evidence type="ECO:0000256" key="2">
    <source>
        <dbReference type="ARBA" id="ARBA00023002"/>
    </source>
</evidence>
<evidence type="ECO:0000259" key="8">
    <source>
        <dbReference type="PROSITE" id="PS51790"/>
    </source>
</evidence>
<dbReference type="Pfam" id="PF01641">
    <property type="entry name" value="SelR"/>
    <property type="match status" value="1"/>
</dbReference>
<dbReference type="NCBIfam" id="TIGR00401">
    <property type="entry name" value="msrA"/>
    <property type="match status" value="1"/>
</dbReference>
<dbReference type="PROSITE" id="PS51257">
    <property type="entry name" value="PROKAR_LIPOPROTEIN"/>
    <property type="match status" value="1"/>
</dbReference>
<evidence type="ECO:0000256" key="1">
    <source>
        <dbReference type="ARBA" id="ARBA00005591"/>
    </source>
</evidence>
<feature type="active site" evidence="7">
    <location>
        <position position="17"/>
    </location>
</feature>
<dbReference type="EMBL" id="CP048209">
    <property type="protein sequence ID" value="QHT61460.1"/>
    <property type="molecule type" value="Genomic_DNA"/>
</dbReference>
<dbReference type="PANTHER" id="PTHR43774">
    <property type="entry name" value="PEPTIDE METHIONINE SULFOXIDE REDUCTASE"/>
    <property type="match status" value="1"/>
</dbReference>
<comment type="catalytic activity">
    <reaction evidence="5">
        <text>L-methionyl-[protein] + [thioredoxin]-disulfide + H2O = L-methionyl-(R)-S-oxide-[protein] + [thioredoxin]-dithiol</text>
        <dbReference type="Rhea" id="RHEA:24164"/>
        <dbReference type="Rhea" id="RHEA-COMP:10698"/>
        <dbReference type="Rhea" id="RHEA-COMP:10700"/>
        <dbReference type="Rhea" id="RHEA-COMP:12313"/>
        <dbReference type="Rhea" id="RHEA-COMP:12314"/>
        <dbReference type="ChEBI" id="CHEBI:15377"/>
        <dbReference type="ChEBI" id="CHEBI:16044"/>
        <dbReference type="ChEBI" id="CHEBI:29950"/>
        <dbReference type="ChEBI" id="CHEBI:45764"/>
        <dbReference type="ChEBI" id="CHEBI:50058"/>
        <dbReference type="EC" id="1.8.4.12"/>
    </reaction>
</comment>
<comment type="catalytic activity">
    <reaction evidence="6 7">
        <text>[thioredoxin]-disulfide + L-methionine + H2O = L-methionine (S)-S-oxide + [thioredoxin]-dithiol</text>
        <dbReference type="Rhea" id="RHEA:19993"/>
        <dbReference type="Rhea" id="RHEA-COMP:10698"/>
        <dbReference type="Rhea" id="RHEA-COMP:10700"/>
        <dbReference type="ChEBI" id="CHEBI:15377"/>
        <dbReference type="ChEBI" id="CHEBI:29950"/>
        <dbReference type="ChEBI" id="CHEBI:50058"/>
        <dbReference type="ChEBI" id="CHEBI:57844"/>
        <dbReference type="ChEBI" id="CHEBI:58772"/>
        <dbReference type="EC" id="1.8.4.11"/>
    </reaction>
</comment>
<dbReference type="GO" id="GO:0033744">
    <property type="term" value="F:L-methionine:thioredoxin-disulfide S-oxidoreductase activity"/>
    <property type="evidence" value="ECO:0007669"/>
    <property type="project" value="RHEA"/>
</dbReference>
<gene>
    <name evidence="7 9" type="primary">msrA</name>
    <name evidence="9" type="ORF">GXP70_16820</name>
</gene>
<reference evidence="9 10" key="1">
    <citation type="submission" date="2020-01" db="EMBL/GenBank/DDBJ databases">
        <title>Paenibacillus sp. nov., isolated from tomato rhizosphere.</title>
        <authorList>
            <person name="Weon H.-Y."/>
            <person name="Lee S.A."/>
        </authorList>
    </citation>
    <scope>NUCLEOTIDE SEQUENCE [LARGE SCALE GENOMIC DNA]</scope>
    <source>
        <strain evidence="9 10">12200R-189</strain>
    </source>
</reference>
<organism evidence="9 10">
    <name type="scientific">Paenibacillus lycopersici</name>
    <dbReference type="NCBI Taxonomy" id="2704462"/>
    <lineage>
        <taxon>Bacteria</taxon>
        <taxon>Bacillati</taxon>
        <taxon>Bacillota</taxon>
        <taxon>Bacilli</taxon>
        <taxon>Bacillales</taxon>
        <taxon>Paenibacillaceae</taxon>
        <taxon>Paenibacillus</taxon>
    </lineage>
</organism>
<dbReference type="InterPro" id="IPR036509">
    <property type="entry name" value="Met_Sox_Rdtase_MsrA_sf"/>
</dbReference>
<proteinExistence type="inferred from homology"/>
<comment type="similarity">
    <text evidence="1 7">Belongs to the MsrA Met sulfoxide reductase family.</text>
</comment>
<dbReference type="Pfam" id="PF01625">
    <property type="entry name" value="PMSR"/>
    <property type="match status" value="1"/>
</dbReference>
<dbReference type="GO" id="GO:0008113">
    <property type="term" value="F:peptide-methionine (S)-S-oxide reductase activity"/>
    <property type="evidence" value="ECO:0007669"/>
    <property type="project" value="UniProtKB-UniRule"/>
</dbReference>
<dbReference type="RefSeq" id="WP_162357899.1">
    <property type="nucleotide sequence ID" value="NZ_CP048209.1"/>
</dbReference>
<evidence type="ECO:0000313" key="9">
    <source>
        <dbReference type="EMBL" id="QHT61460.1"/>
    </source>
</evidence>
<protein>
    <recommendedName>
        <fullName evidence="7">Peptide methionine sulfoxide reductase MsrA</fullName>
        <shortName evidence="7">Protein-methionine-S-oxide reductase</shortName>
        <ecNumber evidence="7">1.8.4.11</ecNumber>
    </recommendedName>
    <alternativeName>
        <fullName evidence="7">Peptide-methionine (S)-S-oxide reductase</fullName>
        <shortName evidence="7">Peptide Met(O) reductase</shortName>
    </alternativeName>
</protein>
<evidence type="ECO:0000256" key="4">
    <source>
        <dbReference type="ARBA" id="ARBA00047806"/>
    </source>
</evidence>
<dbReference type="Gene3D" id="2.170.150.20">
    <property type="entry name" value="Peptide methionine sulfoxide reductase"/>
    <property type="match status" value="1"/>
</dbReference>
<comment type="catalytic activity">
    <reaction evidence="4 7">
        <text>L-methionyl-[protein] + [thioredoxin]-disulfide + H2O = L-methionyl-(S)-S-oxide-[protein] + [thioredoxin]-dithiol</text>
        <dbReference type="Rhea" id="RHEA:14217"/>
        <dbReference type="Rhea" id="RHEA-COMP:10698"/>
        <dbReference type="Rhea" id="RHEA-COMP:10700"/>
        <dbReference type="Rhea" id="RHEA-COMP:12313"/>
        <dbReference type="Rhea" id="RHEA-COMP:12315"/>
        <dbReference type="ChEBI" id="CHEBI:15377"/>
        <dbReference type="ChEBI" id="CHEBI:16044"/>
        <dbReference type="ChEBI" id="CHEBI:29950"/>
        <dbReference type="ChEBI" id="CHEBI:44120"/>
        <dbReference type="ChEBI" id="CHEBI:50058"/>
        <dbReference type="EC" id="1.8.4.11"/>
    </reaction>
</comment>
<dbReference type="GO" id="GO:0033743">
    <property type="term" value="F:peptide-methionine (R)-S-oxide reductase activity"/>
    <property type="evidence" value="ECO:0007669"/>
    <property type="project" value="UniProtKB-EC"/>
</dbReference>
<dbReference type="AlphaFoldDB" id="A0A6C0G409"/>
<dbReference type="PANTHER" id="PTHR43774:SF1">
    <property type="entry name" value="PEPTIDE METHIONINE SULFOXIDE REDUCTASE MSRA 2"/>
    <property type="match status" value="1"/>
</dbReference>
<dbReference type="EC" id="1.8.4.11" evidence="7"/>
<evidence type="ECO:0000256" key="3">
    <source>
        <dbReference type="ARBA" id="ARBA00023268"/>
    </source>
</evidence>
<dbReference type="NCBIfam" id="TIGR00357">
    <property type="entry name" value="peptide-methionine (R)-S-oxide reductase MsrB"/>
    <property type="match status" value="1"/>
</dbReference>
<dbReference type="KEGG" id="plyc:GXP70_16820"/>
<dbReference type="HAMAP" id="MF_01401">
    <property type="entry name" value="MsrA"/>
    <property type="match status" value="1"/>
</dbReference>
<comment type="function">
    <text evidence="7">Has an important function as a repair enzyme for proteins that have been inactivated by oxidation. Catalyzes the reversible oxidation-reduction of methionine sulfoxide in proteins to methionine.</text>
</comment>
<dbReference type="InterPro" id="IPR002579">
    <property type="entry name" value="Met_Sox_Rdtase_MsrB_dom"/>
</dbReference>
<dbReference type="InterPro" id="IPR002569">
    <property type="entry name" value="Met_Sox_Rdtase_MsrA_dom"/>
</dbReference>
<dbReference type="SUPFAM" id="SSF55068">
    <property type="entry name" value="Peptide methionine sulfoxide reductase"/>
    <property type="match status" value="1"/>
</dbReference>
<keyword evidence="10" id="KW-1185">Reference proteome</keyword>
<evidence type="ECO:0000256" key="7">
    <source>
        <dbReference type="HAMAP-Rule" id="MF_01401"/>
    </source>
</evidence>
<keyword evidence="3" id="KW-0511">Multifunctional enzyme</keyword>
<dbReference type="Gene3D" id="3.30.1060.10">
    <property type="entry name" value="Peptide methionine sulphoxide reductase MsrA"/>
    <property type="match status" value="1"/>
</dbReference>
<dbReference type="PROSITE" id="PS51790">
    <property type="entry name" value="MSRB"/>
    <property type="match status" value="1"/>
</dbReference>
<keyword evidence="2 7" id="KW-0560">Oxidoreductase</keyword>